<dbReference type="NCBIfam" id="TIGR01571">
    <property type="entry name" value="A_thal_Cys_rich"/>
    <property type="match status" value="1"/>
</dbReference>
<sequence length="199" mass="22285">MSSQKSNPLPRSQGYTVGTGLPVNYLQEHHHHHHHHHLPEQQKNSVTWSFIVAMIHAAVVLFVLSKLYNFKYSCTTLFCPCVTFGRIAVFANEGSSSCVAKGTLYCLAATLTGCFLGGACCCGCCNRRRLKTQFRWQQNACNDCYVHCCCHCCALCQEYRHLQSLSYDPSKGREGNRQVHCGSITMIPPPMPRNMSPHS</sequence>
<dbReference type="InterPro" id="IPR006461">
    <property type="entry name" value="PLAC_motif_containing"/>
</dbReference>
<reference evidence="2 3" key="1">
    <citation type="submission" date="2024-11" db="EMBL/GenBank/DDBJ databases">
        <title>Chromosome-level genome assembly of Eucalyptus globulus Labill. provides insights into its genome evolution.</title>
        <authorList>
            <person name="Li X."/>
        </authorList>
    </citation>
    <scope>NUCLEOTIDE SEQUENCE [LARGE SCALE GENOMIC DNA]</scope>
    <source>
        <strain evidence="2">CL2024</strain>
        <tissue evidence="2">Fresh tender leaves</tissue>
    </source>
</reference>
<gene>
    <name evidence="2" type="ORF">ACJRO7_031605</name>
</gene>
<evidence type="ECO:0000313" key="2">
    <source>
        <dbReference type="EMBL" id="KAL3726735.1"/>
    </source>
</evidence>
<comment type="caution">
    <text evidence="2">The sequence shown here is derived from an EMBL/GenBank/DDBJ whole genome shotgun (WGS) entry which is preliminary data.</text>
</comment>
<protein>
    <submittedName>
        <fullName evidence="2">Uncharacterized protein</fullName>
    </submittedName>
</protein>
<keyword evidence="1" id="KW-1133">Transmembrane helix</keyword>
<proteinExistence type="predicted"/>
<name>A0ABD3JTA9_EUCGL</name>
<evidence type="ECO:0000313" key="3">
    <source>
        <dbReference type="Proteomes" id="UP001634007"/>
    </source>
</evidence>
<accession>A0ABD3JTA9</accession>
<keyword evidence="1" id="KW-0812">Transmembrane</keyword>
<feature type="transmembrane region" description="Helical" evidence="1">
    <location>
        <begin position="72"/>
        <end position="90"/>
    </location>
</feature>
<feature type="transmembrane region" description="Helical" evidence="1">
    <location>
        <begin position="102"/>
        <end position="125"/>
    </location>
</feature>
<dbReference type="AlphaFoldDB" id="A0ABD3JTA9"/>
<dbReference type="Pfam" id="PF04749">
    <property type="entry name" value="PLAC8"/>
    <property type="match status" value="1"/>
</dbReference>
<keyword evidence="1" id="KW-0472">Membrane</keyword>
<feature type="transmembrane region" description="Helical" evidence="1">
    <location>
        <begin position="46"/>
        <end position="65"/>
    </location>
</feature>
<organism evidence="2 3">
    <name type="scientific">Eucalyptus globulus</name>
    <name type="common">Tasmanian blue gum</name>
    <dbReference type="NCBI Taxonomy" id="34317"/>
    <lineage>
        <taxon>Eukaryota</taxon>
        <taxon>Viridiplantae</taxon>
        <taxon>Streptophyta</taxon>
        <taxon>Embryophyta</taxon>
        <taxon>Tracheophyta</taxon>
        <taxon>Spermatophyta</taxon>
        <taxon>Magnoliopsida</taxon>
        <taxon>eudicotyledons</taxon>
        <taxon>Gunneridae</taxon>
        <taxon>Pentapetalae</taxon>
        <taxon>rosids</taxon>
        <taxon>malvids</taxon>
        <taxon>Myrtales</taxon>
        <taxon>Myrtaceae</taxon>
        <taxon>Myrtoideae</taxon>
        <taxon>Eucalypteae</taxon>
        <taxon>Eucalyptus</taxon>
    </lineage>
</organism>
<keyword evidence="3" id="KW-1185">Reference proteome</keyword>
<dbReference type="Proteomes" id="UP001634007">
    <property type="component" value="Unassembled WGS sequence"/>
</dbReference>
<evidence type="ECO:0000256" key="1">
    <source>
        <dbReference type="SAM" id="Phobius"/>
    </source>
</evidence>
<dbReference type="PANTHER" id="PTHR15907">
    <property type="entry name" value="DUF614 FAMILY PROTEIN-RELATED"/>
    <property type="match status" value="1"/>
</dbReference>
<dbReference type="EMBL" id="JBJKBG010000008">
    <property type="protein sequence ID" value="KAL3726735.1"/>
    <property type="molecule type" value="Genomic_DNA"/>
</dbReference>